<feature type="transmembrane region" description="Helical" evidence="6">
    <location>
        <begin position="138"/>
        <end position="156"/>
    </location>
</feature>
<dbReference type="AlphaFoldDB" id="A0AA36FXH5"/>
<feature type="transmembrane region" description="Helical" evidence="6">
    <location>
        <begin position="195"/>
        <end position="219"/>
    </location>
</feature>
<keyword evidence="4 6" id="KW-1133">Transmembrane helix</keyword>
<dbReference type="InterPro" id="IPR050920">
    <property type="entry name" value="Nematode_rcpt-like_delta"/>
</dbReference>
<proteinExistence type="inferred from homology"/>
<protein>
    <recommendedName>
        <fullName evidence="9">G protein-coupled receptor</fullName>
    </recommendedName>
</protein>
<evidence type="ECO:0000256" key="6">
    <source>
        <dbReference type="SAM" id="Phobius"/>
    </source>
</evidence>
<gene>
    <name evidence="7" type="ORF">MSPICULIGERA_LOCUS6981</name>
</gene>
<evidence type="ECO:0008006" key="9">
    <source>
        <dbReference type="Google" id="ProtNLM"/>
    </source>
</evidence>
<dbReference type="SUPFAM" id="SSF81321">
    <property type="entry name" value="Family A G protein-coupled receptor-like"/>
    <property type="match status" value="1"/>
</dbReference>
<evidence type="ECO:0000256" key="2">
    <source>
        <dbReference type="ARBA" id="ARBA00009166"/>
    </source>
</evidence>
<dbReference type="InterPro" id="IPR019421">
    <property type="entry name" value="7TM_GPCR_serpentine_rcpt_Srd"/>
</dbReference>
<dbReference type="Pfam" id="PF10317">
    <property type="entry name" value="7TM_GPCR_Srd"/>
    <property type="match status" value="1"/>
</dbReference>
<sequence length="340" mass="39263">MDLPFNEFRATVFVVGHHVFDFLSVLLNTTLLYLIIFHTSKSFRSYSVILGCLAISEDVLGFTAWFSMARCVPVGHTLIYQFHGICRKVSPQFCLDVHAIVAHCSAYNYFIMPVSFWYRHHILYHGPPRPSKVARILFFLYIPSFLAMIFLSVSTSESNLIRNILRTQKPSSAYPDDPNIVAVAGFEKFYQKLTLGMLITVCLPIFPGYCSAIYCRNRILKKLNDNTRMSSSTIRVQRNLIKALTIQAILPVLHMSQCSVYVWKQLELPFSDRMPYFEEMFVLQSALSAITPCITMYYVRPYRRKIKEFLGLRKPKRSMNIHMDTSNIDKISTKNTDEIV</sequence>
<evidence type="ECO:0000256" key="4">
    <source>
        <dbReference type="ARBA" id="ARBA00022989"/>
    </source>
</evidence>
<keyword evidence="5 6" id="KW-0472">Membrane</keyword>
<keyword evidence="3 6" id="KW-0812">Transmembrane</keyword>
<dbReference type="PANTHER" id="PTHR22945:SF40">
    <property type="entry name" value="SERPENTINE RECEPTOR, CLASS D (DELTA)-RELATED"/>
    <property type="match status" value="1"/>
</dbReference>
<dbReference type="PANTHER" id="PTHR22945">
    <property type="entry name" value="SERPENTINE RECEPTOR, CLASS D DELTA"/>
    <property type="match status" value="1"/>
</dbReference>
<feature type="non-terminal residue" evidence="7">
    <location>
        <position position="1"/>
    </location>
</feature>
<evidence type="ECO:0000256" key="1">
    <source>
        <dbReference type="ARBA" id="ARBA00004141"/>
    </source>
</evidence>
<dbReference type="EMBL" id="CATQJA010001742">
    <property type="protein sequence ID" value="CAJ0568463.1"/>
    <property type="molecule type" value="Genomic_DNA"/>
</dbReference>
<feature type="transmembrane region" description="Helical" evidence="6">
    <location>
        <begin position="48"/>
        <end position="68"/>
    </location>
</feature>
<feature type="transmembrane region" description="Helical" evidence="6">
    <location>
        <begin position="12"/>
        <end position="36"/>
    </location>
</feature>
<feature type="transmembrane region" description="Helical" evidence="6">
    <location>
        <begin position="282"/>
        <end position="299"/>
    </location>
</feature>
<comment type="subcellular location">
    <subcellularLocation>
        <location evidence="1">Membrane</location>
        <topology evidence="1">Multi-pass membrane protein</topology>
    </subcellularLocation>
</comment>
<feature type="transmembrane region" description="Helical" evidence="6">
    <location>
        <begin position="97"/>
        <end position="118"/>
    </location>
</feature>
<dbReference type="Proteomes" id="UP001177023">
    <property type="component" value="Unassembled WGS sequence"/>
</dbReference>
<accession>A0AA36FXH5</accession>
<feature type="transmembrane region" description="Helical" evidence="6">
    <location>
        <begin position="240"/>
        <end position="262"/>
    </location>
</feature>
<name>A0AA36FXH5_9BILA</name>
<evidence type="ECO:0000313" key="8">
    <source>
        <dbReference type="Proteomes" id="UP001177023"/>
    </source>
</evidence>
<dbReference type="GO" id="GO:0016020">
    <property type="term" value="C:membrane"/>
    <property type="evidence" value="ECO:0007669"/>
    <property type="project" value="UniProtKB-SubCell"/>
</dbReference>
<comment type="caution">
    <text evidence="7">The sequence shown here is derived from an EMBL/GenBank/DDBJ whole genome shotgun (WGS) entry which is preliminary data.</text>
</comment>
<evidence type="ECO:0000313" key="7">
    <source>
        <dbReference type="EMBL" id="CAJ0568463.1"/>
    </source>
</evidence>
<reference evidence="7" key="1">
    <citation type="submission" date="2023-06" db="EMBL/GenBank/DDBJ databases">
        <authorList>
            <person name="Delattre M."/>
        </authorList>
    </citation>
    <scope>NUCLEOTIDE SEQUENCE</scope>
    <source>
        <strain evidence="7">AF72</strain>
    </source>
</reference>
<evidence type="ECO:0000256" key="3">
    <source>
        <dbReference type="ARBA" id="ARBA00022692"/>
    </source>
</evidence>
<comment type="similarity">
    <text evidence="2">Belongs to the nematode receptor-like protein srd family.</text>
</comment>
<evidence type="ECO:0000256" key="5">
    <source>
        <dbReference type="ARBA" id="ARBA00023136"/>
    </source>
</evidence>
<keyword evidence="8" id="KW-1185">Reference proteome</keyword>
<organism evidence="7 8">
    <name type="scientific">Mesorhabditis spiculigera</name>
    <dbReference type="NCBI Taxonomy" id="96644"/>
    <lineage>
        <taxon>Eukaryota</taxon>
        <taxon>Metazoa</taxon>
        <taxon>Ecdysozoa</taxon>
        <taxon>Nematoda</taxon>
        <taxon>Chromadorea</taxon>
        <taxon>Rhabditida</taxon>
        <taxon>Rhabditina</taxon>
        <taxon>Rhabditomorpha</taxon>
        <taxon>Rhabditoidea</taxon>
        <taxon>Rhabditidae</taxon>
        <taxon>Mesorhabditinae</taxon>
        <taxon>Mesorhabditis</taxon>
    </lineage>
</organism>